<evidence type="ECO:0000313" key="1">
    <source>
        <dbReference type="EMBL" id="TFK59986.1"/>
    </source>
</evidence>
<sequence length="216" mass="23411">MSERPSTRSAADALREAKAVMATFSDLPTSPPTLLRLRVEQLELAAALLAPFAEMPQILKAEADFDPIAQSVITGANAMADLISGLKRTPNLDACNQIIKFLDDSRIIKPKDTIPEGNATTTEVPEAEKKDEPMQVNAEGPVPEVKNAPPAPKAMEGVPTGPRYPGSGSKSKNIVIHDMRIPKRKGPVDVEPAPGPKRPRGRHEYRRDNAISREVL</sequence>
<keyword evidence="2" id="KW-1185">Reference proteome</keyword>
<proteinExistence type="predicted"/>
<protein>
    <submittedName>
        <fullName evidence="1">Uncharacterized protein</fullName>
    </submittedName>
</protein>
<gene>
    <name evidence="1" type="ORF">BDN72DRAFT_864706</name>
</gene>
<name>A0ACD3A2W5_9AGAR</name>
<dbReference type="EMBL" id="ML208851">
    <property type="protein sequence ID" value="TFK59986.1"/>
    <property type="molecule type" value="Genomic_DNA"/>
</dbReference>
<accession>A0ACD3A2W5</accession>
<dbReference type="Proteomes" id="UP000308600">
    <property type="component" value="Unassembled WGS sequence"/>
</dbReference>
<evidence type="ECO:0000313" key="2">
    <source>
        <dbReference type="Proteomes" id="UP000308600"/>
    </source>
</evidence>
<reference evidence="1 2" key="1">
    <citation type="journal article" date="2019" name="Nat. Ecol. Evol.">
        <title>Megaphylogeny resolves global patterns of mushroom evolution.</title>
        <authorList>
            <person name="Varga T."/>
            <person name="Krizsan K."/>
            <person name="Foldi C."/>
            <person name="Dima B."/>
            <person name="Sanchez-Garcia M."/>
            <person name="Sanchez-Ramirez S."/>
            <person name="Szollosi G.J."/>
            <person name="Szarkandi J.G."/>
            <person name="Papp V."/>
            <person name="Albert L."/>
            <person name="Andreopoulos W."/>
            <person name="Angelini C."/>
            <person name="Antonin V."/>
            <person name="Barry K.W."/>
            <person name="Bougher N.L."/>
            <person name="Buchanan P."/>
            <person name="Buyck B."/>
            <person name="Bense V."/>
            <person name="Catcheside P."/>
            <person name="Chovatia M."/>
            <person name="Cooper J."/>
            <person name="Damon W."/>
            <person name="Desjardin D."/>
            <person name="Finy P."/>
            <person name="Geml J."/>
            <person name="Haridas S."/>
            <person name="Hughes K."/>
            <person name="Justo A."/>
            <person name="Karasinski D."/>
            <person name="Kautmanova I."/>
            <person name="Kiss B."/>
            <person name="Kocsube S."/>
            <person name="Kotiranta H."/>
            <person name="LaButti K.M."/>
            <person name="Lechner B.E."/>
            <person name="Liimatainen K."/>
            <person name="Lipzen A."/>
            <person name="Lukacs Z."/>
            <person name="Mihaltcheva S."/>
            <person name="Morgado L.N."/>
            <person name="Niskanen T."/>
            <person name="Noordeloos M.E."/>
            <person name="Ohm R.A."/>
            <person name="Ortiz-Santana B."/>
            <person name="Ovrebo C."/>
            <person name="Racz N."/>
            <person name="Riley R."/>
            <person name="Savchenko A."/>
            <person name="Shiryaev A."/>
            <person name="Soop K."/>
            <person name="Spirin V."/>
            <person name="Szebenyi C."/>
            <person name="Tomsovsky M."/>
            <person name="Tulloss R.E."/>
            <person name="Uehling J."/>
            <person name="Grigoriev I.V."/>
            <person name="Vagvolgyi C."/>
            <person name="Papp T."/>
            <person name="Martin F.M."/>
            <person name="Miettinen O."/>
            <person name="Hibbett D.S."/>
            <person name="Nagy L.G."/>
        </authorList>
    </citation>
    <scope>NUCLEOTIDE SEQUENCE [LARGE SCALE GENOMIC DNA]</scope>
    <source>
        <strain evidence="1 2">NL-1719</strain>
    </source>
</reference>
<organism evidence="1 2">
    <name type="scientific">Pluteus cervinus</name>
    <dbReference type="NCBI Taxonomy" id="181527"/>
    <lineage>
        <taxon>Eukaryota</taxon>
        <taxon>Fungi</taxon>
        <taxon>Dikarya</taxon>
        <taxon>Basidiomycota</taxon>
        <taxon>Agaricomycotina</taxon>
        <taxon>Agaricomycetes</taxon>
        <taxon>Agaricomycetidae</taxon>
        <taxon>Agaricales</taxon>
        <taxon>Pluteineae</taxon>
        <taxon>Pluteaceae</taxon>
        <taxon>Pluteus</taxon>
    </lineage>
</organism>